<evidence type="ECO:0000313" key="2">
    <source>
        <dbReference type="Proteomes" id="UP000199028"/>
    </source>
</evidence>
<proteinExistence type="predicted"/>
<evidence type="ECO:0000313" key="1">
    <source>
        <dbReference type="EMBL" id="SES37766.1"/>
    </source>
</evidence>
<dbReference type="SUPFAM" id="SSF50494">
    <property type="entry name" value="Trypsin-like serine proteases"/>
    <property type="match status" value="1"/>
</dbReference>
<evidence type="ECO:0008006" key="3">
    <source>
        <dbReference type="Google" id="ProtNLM"/>
    </source>
</evidence>
<dbReference type="EMBL" id="FOFT01000012">
    <property type="protein sequence ID" value="SES37766.1"/>
    <property type="molecule type" value="Genomic_DNA"/>
</dbReference>
<dbReference type="InterPro" id="IPR009003">
    <property type="entry name" value="Peptidase_S1_PA"/>
</dbReference>
<organism evidence="1 2">
    <name type="scientific">Lentzea flaviverrucosa</name>
    <dbReference type="NCBI Taxonomy" id="200379"/>
    <lineage>
        <taxon>Bacteria</taxon>
        <taxon>Bacillati</taxon>
        <taxon>Actinomycetota</taxon>
        <taxon>Actinomycetes</taxon>
        <taxon>Pseudonocardiales</taxon>
        <taxon>Pseudonocardiaceae</taxon>
        <taxon>Lentzea</taxon>
    </lineage>
</organism>
<gene>
    <name evidence="1" type="ORF">SAMN05216195_112257</name>
</gene>
<protein>
    <recommendedName>
        <fullName evidence="3">Trypsin</fullName>
    </recommendedName>
</protein>
<dbReference type="Proteomes" id="UP000199028">
    <property type="component" value="Unassembled WGS sequence"/>
</dbReference>
<name>A0A1H9WV39_9PSEU</name>
<reference evidence="2" key="1">
    <citation type="submission" date="2016-10" db="EMBL/GenBank/DDBJ databases">
        <authorList>
            <person name="Varghese N."/>
            <person name="Submissions S."/>
        </authorList>
    </citation>
    <scope>NUCLEOTIDE SEQUENCE [LARGE SCALE GENOMIC DNA]</scope>
    <source>
        <strain evidence="2">CGMCC 4.578</strain>
    </source>
</reference>
<dbReference type="Gene3D" id="2.40.10.10">
    <property type="entry name" value="Trypsin-like serine proteases"/>
    <property type="match status" value="2"/>
</dbReference>
<dbReference type="InterPro" id="IPR043504">
    <property type="entry name" value="Peptidase_S1_PA_chymotrypsin"/>
</dbReference>
<accession>A0A1H9WV39</accession>
<sequence length="335" mass="35224">MSEISADFGALGVFRDSGRNVVMLPADRAQDREAVTSRLVGRFDAAQVEVRISRFTTELVEHLQEVAGTRAGNGISENYAFVSFYSAELDKYLIQSDAPAEVLEPIVAAHPGKVAVEQVEIGFDGRFDDIAPFYGAIAITDQQSVCTGGVVVTNPRGETYLTTAGHCFDLYDTISTAGAVQSTVGKLNFIARNRDAALIRVTGGSGRIWSGGYASSTSSLPVGGHANPYPGQTGVYSSGQTTFNQPNRKIGLAAMNFCPAGGLPCTTDGSGFSYTGGANFAGGDSGAPLYYLKNGKAIILGTHSGYTIDSRGRYTGFGTKISSVLSTFTLTLPTQ</sequence>
<keyword evidence="2" id="KW-1185">Reference proteome</keyword>
<dbReference type="AlphaFoldDB" id="A0A1H9WV39"/>